<proteinExistence type="predicted"/>
<comment type="caution">
    <text evidence="1">The sequence shown here is derived from an EMBL/GenBank/DDBJ whole genome shotgun (WGS) entry which is preliminary data.</text>
</comment>
<reference evidence="1 2" key="1">
    <citation type="submission" date="2024-04" db="EMBL/GenBank/DDBJ databases">
        <title>Bacterial endophytes with biocontrol capabilities against important plant pathogens.</title>
        <authorList>
            <person name="Alayande K.A."/>
        </authorList>
    </citation>
    <scope>NUCLEOTIDE SEQUENCE [LARGE SCALE GENOMIC DNA]</scope>
    <source>
        <strain evidence="1 2">KV22</strain>
    </source>
</reference>
<name>A0ABU9JRW2_9GAMM</name>
<protein>
    <submittedName>
        <fullName evidence="1">Uncharacterized protein</fullName>
    </submittedName>
</protein>
<dbReference type="RefSeq" id="WP_261996803.1">
    <property type="nucleotide sequence ID" value="NZ_JBBYHY010000009.1"/>
</dbReference>
<keyword evidence="2" id="KW-1185">Reference proteome</keyword>
<evidence type="ECO:0000313" key="2">
    <source>
        <dbReference type="Proteomes" id="UP001455088"/>
    </source>
</evidence>
<dbReference type="EMBL" id="JBBYHY010000009">
    <property type="protein sequence ID" value="MEL3955233.1"/>
    <property type="molecule type" value="Genomic_DNA"/>
</dbReference>
<sequence>MRFEVLRLAEGPLHPFELGDFRLTVNGRSIDSSASPRLAHMIHLSLCDLIEGLLRMADGIDAFVLNGVDSSFRLDVRRRRYGVSVFDEKTRLDDTPLASLIVAVRRGLEAHFRDAPIEDPEAPVIDELLRLRQALNRLD</sequence>
<gene>
    <name evidence="1" type="ORF">AAE039_16880</name>
</gene>
<evidence type="ECO:0000313" key="1">
    <source>
        <dbReference type="EMBL" id="MEL3955233.1"/>
    </source>
</evidence>
<organism evidence="1 2">
    <name type="scientific">Stenotrophomonas bentonitica</name>
    <dbReference type="NCBI Taxonomy" id="1450134"/>
    <lineage>
        <taxon>Bacteria</taxon>
        <taxon>Pseudomonadati</taxon>
        <taxon>Pseudomonadota</taxon>
        <taxon>Gammaproteobacteria</taxon>
        <taxon>Lysobacterales</taxon>
        <taxon>Lysobacteraceae</taxon>
        <taxon>Stenotrophomonas</taxon>
    </lineage>
</organism>
<accession>A0ABU9JRW2</accession>
<dbReference type="Proteomes" id="UP001455088">
    <property type="component" value="Unassembled WGS sequence"/>
</dbReference>